<reference evidence="3" key="1">
    <citation type="journal article" date="2015" name="Int. J. Syst. Evol. Microbiol.">
        <title>Rhizobium alvei sp. nov., isolated from a freshwater river.</title>
        <authorList>
            <person name="Sheu S.Y."/>
            <person name="Huang H.W."/>
            <person name="Young C.C."/>
            <person name="Chen W.M."/>
        </authorList>
    </citation>
    <scope>NUCLEOTIDE SEQUENCE</scope>
    <source>
        <strain evidence="3">TNR-22</strain>
    </source>
</reference>
<protein>
    <submittedName>
        <fullName evidence="3">YdcF family protein</fullName>
    </submittedName>
</protein>
<gene>
    <name evidence="3" type="ORF">Q4481_00135</name>
</gene>
<dbReference type="CDD" id="cd06259">
    <property type="entry name" value="YdcF-like"/>
    <property type="match status" value="1"/>
</dbReference>
<organism evidence="3 4">
    <name type="scientific">Rhizobium alvei</name>
    <dbReference type="NCBI Taxonomy" id="1132659"/>
    <lineage>
        <taxon>Bacteria</taxon>
        <taxon>Pseudomonadati</taxon>
        <taxon>Pseudomonadota</taxon>
        <taxon>Alphaproteobacteria</taxon>
        <taxon>Hyphomicrobiales</taxon>
        <taxon>Rhizobiaceae</taxon>
        <taxon>Rhizobium/Agrobacterium group</taxon>
        <taxon>Rhizobium</taxon>
    </lineage>
</organism>
<comment type="caution">
    <text evidence="3">The sequence shown here is derived from an EMBL/GenBank/DDBJ whole genome shotgun (WGS) entry which is preliminary data.</text>
</comment>
<dbReference type="InterPro" id="IPR014729">
    <property type="entry name" value="Rossmann-like_a/b/a_fold"/>
</dbReference>
<dbReference type="InterPro" id="IPR003848">
    <property type="entry name" value="DUF218"/>
</dbReference>
<feature type="transmembrane region" description="Helical" evidence="1">
    <location>
        <begin position="7"/>
        <end position="30"/>
    </location>
</feature>
<dbReference type="EMBL" id="JAUOZU010000001">
    <property type="protein sequence ID" value="MDO6962340.1"/>
    <property type="molecule type" value="Genomic_DNA"/>
</dbReference>
<dbReference type="PANTHER" id="PTHR30336:SF4">
    <property type="entry name" value="ENVELOPE BIOGENESIS FACTOR ELYC"/>
    <property type="match status" value="1"/>
</dbReference>
<reference evidence="3" key="2">
    <citation type="submission" date="2023-07" db="EMBL/GenBank/DDBJ databases">
        <authorList>
            <person name="Shen H."/>
        </authorList>
    </citation>
    <scope>NUCLEOTIDE SEQUENCE</scope>
    <source>
        <strain evidence="3">TNR-22</strain>
    </source>
</reference>
<dbReference type="PANTHER" id="PTHR30336">
    <property type="entry name" value="INNER MEMBRANE PROTEIN, PROBABLE PERMEASE"/>
    <property type="match status" value="1"/>
</dbReference>
<keyword evidence="1" id="KW-1133">Transmembrane helix</keyword>
<keyword evidence="4" id="KW-1185">Reference proteome</keyword>
<sequence length="260" mass="28306">MFVIGKIGWLLVQPLSLTFLMILAALLLVMLRRVRLAGAILSLAVLLLFGTLFTSVGAWGLQVLEARYKRPELPANVQCMVVLGGAFDLEVTAGRGGFEVNQSADRFIETARLARLFPGARILVSGGDGSFSGTYRGDAELAGDFLSAMGIDPARLLVETRSRNTAENATETAAILKREQLADCLLITSAYHMPRAMALFRTERLSLTPWPTDYRASGHVELGIDFTQPTLNSQLTSTAAREWLALLVAYFSGRNSELVP</sequence>
<dbReference type="RefSeq" id="WP_304374123.1">
    <property type="nucleotide sequence ID" value="NZ_JAUOZU010000001.1"/>
</dbReference>
<evidence type="ECO:0000256" key="1">
    <source>
        <dbReference type="SAM" id="Phobius"/>
    </source>
</evidence>
<name>A0ABT8YF33_9HYPH</name>
<evidence type="ECO:0000313" key="4">
    <source>
        <dbReference type="Proteomes" id="UP001174932"/>
    </source>
</evidence>
<feature type="transmembrane region" description="Helical" evidence="1">
    <location>
        <begin position="36"/>
        <end position="61"/>
    </location>
</feature>
<keyword evidence="1" id="KW-0812">Transmembrane</keyword>
<evidence type="ECO:0000313" key="3">
    <source>
        <dbReference type="EMBL" id="MDO6962340.1"/>
    </source>
</evidence>
<evidence type="ECO:0000259" key="2">
    <source>
        <dbReference type="Pfam" id="PF02698"/>
    </source>
</evidence>
<keyword evidence="1" id="KW-0472">Membrane</keyword>
<dbReference type="Proteomes" id="UP001174932">
    <property type="component" value="Unassembled WGS sequence"/>
</dbReference>
<dbReference type="Pfam" id="PF02698">
    <property type="entry name" value="DUF218"/>
    <property type="match status" value="1"/>
</dbReference>
<dbReference type="InterPro" id="IPR051599">
    <property type="entry name" value="Cell_Envelope_Assoc"/>
</dbReference>
<dbReference type="Gene3D" id="3.40.50.620">
    <property type="entry name" value="HUPs"/>
    <property type="match status" value="1"/>
</dbReference>
<feature type="domain" description="DUF218" evidence="2">
    <location>
        <begin position="79"/>
        <end position="245"/>
    </location>
</feature>
<accession>A0ABT8YF33</accession>
<proteinExistence type="predicted"/>